<dbReference type="OrthoDB" id="3775353at2"/>
<proteinExistence type="predicted"/>
<dbReference type="EMBL" id="PPXF01000032">
    <property type="protein sequence ID" value="POH67253.1"/>
    <property type="molecule type" value="Genomic_DNA"/>
</dbReference>
<dbReference type="AlphaFoldDB" id="A0A2S3ZI52"/>
<sequence>MRVNLTAVTKGPKNSALPETTLEFASGAVTFARAETERRPTVLGLIASGRMRPDAGTVTLDGHTDYAGLRRQIALVDALGVSEPAADLKVDEVVAEELMFAGRLGRRRTVTRVLTELGLADQARSDMGDLAPDDRIRLLTELAVLRDGVLGLVLTSPDRHGGDPLGWWDVAGGLAARGYAVLVIAGDASAHAIADLELTNLEPAGELPAGLVRSSLTTAGADEL</sequence>
<reference evidence="1 2" key="1">
    <citation type="submission" date="2018-01" db="EMBL/GenBank/DDBJ databases">
        <title>Cryobacterium sp. nov., from glaciers in China.</title>
        <authorList>
            <person name="Liu Q."/>
            <person name="Xin Y.-H."/>
        </authorList>
    </citation>
    <scope>NUCLEOTIDE SEQUENCE [LARGE SCALE GENOMIC DNA]</scope>
    <source>
        <strain evidence="1 2">TMB1-8</strain>
    </source>
</reference>
<dbReference type="RefSeq" id="WP_103430658.1">
    <property type="nucleotide sequence ID" value="NZ_PPXF01000032.1"/>
</dbReference>
<name>A0A2S3ZI52_9MICO</name>
<evidence type="ECO:0000313" key="2">
    <source>
        <dbReference type="Proteomes" id="UP000237104"/>
    </source>
</evidence>
<gene>
    <name evidence="1" type="ORF">C3B59_07000</name>
</gene>
<protein>
    <recommendedName>
        <fullName evidence="3">ABC transporter ATP-binding protein</fullName>
    </recommendedName>
</protein>
<evidence type="ECO:0000313" key="1">
    <source>
        <dbReference type="EMBL" id="POH67253.1"/>
    </source>
</evidence>
<evidence type="ECO:0008006" key="3">
    <source>
        <dbReference type="Google" id="ProtNLM"/>
    </source>
</evidence>
<organism evidence="1 2">
    <name type="scientific">Cryobacterium zongtaii</name>
    <dbReference type="NCBI Taxonomy" id="1259217"/>
    <lineage>
        <taxon>Bacteria</taxon>
        <taxon>Bacillati</taxon>
        <taxon>Actinomycetota</taxon>
        <taxon>Actinomycetes</taxon>
        <taxon>Micrococcales</taxon>
        <taxon>Microbacteriaceae</taxon>
        <taxon>Cryobacterium</taxon>
    </lineage>
</organism>
<dbReference type="Proteomes" id="UP000237104">
    <property type="component" value="Unassembled WGS sequence"/>
</dbReference>
<comment type="caution">
    <text evidence="1">The sequence shown here is derived from an EMBL/GenBank/DDBJ whole genome shotgun (WGS) entry which is preliminary data.</text>
</comment>
<accession>A0A2S3ZI52</accession>